<keyword evidence="4 7" id="KW-0378">Hydrolase</keyword>
<dbReference type="PANTHER" id="PTHR30480">
    <property type="entry name" value="BETA-HEXOSAMINIDASE-RELATED"/>
    <property type="match status" value="1"/>
</dbReference>
<dbReference type="InterPro" id="IPR036962">
    <property type="entry name" value="Glyco_hydro_3_N_sf"/>
</dbReference>
<dbReference type="RefSeq" id="WP_009056906.1">
    <property type="nucleotide sequence ID" value="NZ_AJYA01000055.1"/>
</dbReference>
<dbReference type="InterPro" id="IPR050226">
    <property type="entry name" value="NagZ_Beta-hexosaminidase"/>
</dbReference>
<name>I5BW48_9BACT</name>
<dbReference type="SUPFAM" id="SSF51445">
    <property type="entry name" value="(Trans)glycosidases"/>
    <property type="match status" value="1"/>
</dbReference>
<dbReference type="EMBL" id="AJYA01000055">
    <property type="protein sequence ID" value="EIM73800.1"/>
    <property type="molecule type" value="Genomic_DNA"/>
</dbReference>
<dbReference type="GO" id="GO:0005975">
    <property type="term" value="P:carbohydrate metabolic process"/>
    <property type="evidence" value="ECO:0007669"/>
    <property type="project" value="InterPro"/>
</dbReference>
<dbReference type="GO" id="GO:0004563">
    <property type="term" value="F:beta-N-acetylhexosaminidase activity"/>
    <property type="evidence" value="ECO:0007669"/>
    <property type="project" value="UniProtKB-EC"/>
</dbReference>
<dbReference type="OrthoDB" id="9805821at2"/>
<evidence type="ECO:0000256" key="3">
    <source>
        <dbReference type="ARBA" id="ARBA00012663"/>
    </source>
</evidence>
<dbReference type="InterPro" id="IPR017853">
    <property type="entry name" value="GH"/>
</dbReference>
<dbReference type="Pfam" id="PF00933">
    <property type="entry name" value="Glyco_hydro_3"/>
    <property type="match status" value="1"/>
</dbReference>
<protein>
    <recommendedName>
        <fullName evidence="3">beta-N-acetylhexosaminidase</fullName>
        <ecNumber evidence="3">3.2.1.52</ecNumber>
    </recommendedName>
</protein>
<comment type="similarity">
    <text evidence="2">Belongs to the glycosyl hydrolase 3 family.</text>
</comment>
<gene>
    <name evidence="7" type="ORF">A3SI_17157</name>
</gene>
<dbReference type="InterPro" id="IPR001764">
    <property type="entry name" value="Glyco_hydro_3_N"/>
</dbReference>
<sequence>MYNPSHLSLEEKIAQAFSPAAFIHESDQHVREIERLIVEQKIGGLTFFHSKRSAAANYDRKTEFVKLESTLSRLQELIQHYQSLARTPLLINMDAEWGLAMRVEDTPAYPFAISLGAVQQNAEQAVFQIGRQMAQDLKGVGIHLNLAPVADINDNPLNPVIGYRSFGAEKNRVSRLALAFYKGMRSEGVAGCYKHFPGHGNTAVDSHLGLPILLQQERELWENELVPFQEGIDAGIGMIMIGTWRSPALTGGSTLPATVSREIITGLLRQRMGFTGVVISDALNMQAVASLYPTKGQLEREAYAAGTDILCYSEHVEAGISAIARDVASSHIEDSFGRVWALKGSLGLFQGCEPQFLNPSDAYSLNRGLAPKILTRVFEKEEGKTLKSARDRRTLLKVNLFGDPDPVFFQKIGATYSGDVLAVRTVEEVEQLKEKAAAYDTLLIACYPPSMRPSLDFGMDETVLEALLPLVAIKQCVLYFFGTPFALKRLRFLPLVQNVLLAYQAEAPFQESAAAVLLGYEKALGKLPLPLEDLIPLPIRS</sequence>
<evidence type="ECO:0000256" key="2">
    <source>
        <dbReference type="ARBA" id="ARBA00005336"/>
    </source>
</evidence>
<evidence type="ECO:0000313" key="7">
    <source>
        <dbReference type="EMBL" id="EIM73800.1"/>
    </source>
</evidence>
<dbReference type="Gene3D" id="3.20.20.300">
    <property type="entry name" value="Glycoside hydrolase, family 3, N-terminal domain"/>
    <property type="match status" value="1"/>
</dbReference>
<dbReference type="InterPro" id="IPR019800">
    <property type="entry name" value="Glyco_hydro_3_AS"/>
</dbReference>
<keyword evidence="8" id="KW-1185">Reference proteome</keyword>
<comment type="catalytic activity">
    <reaction evidence="1">
        <text>Hydrolysis of terminal non-reducing N-acetyl-D-hexosamine residues in N-acetyl-beta-D-hexosaminides.</text>
        <dbReference type="EC" id="3.2.1.52"/>
    </reaction>
</comment>
<evidence type="ECO:0000313" key="8">
    <source>
        <dbReference type="Proteomes" id="UP000005551"/>
    </source>
</evidence>
<accession>I5BW48</accession>
<dbReference type="AlphaFoldDB" id="I5BW48"/>
<dbReference type="STRING" id="1189621.A3SI_17157"/>
<dbReference type="PATRIC" id="fig|1189621.3.peg.3563"/>
<dbReference type="PROSITE" id="PS00775">
    <property type="entry name" value="GLYCOSYL_HYDROL_F3"/>
    <property type="match status" value="1"/>
</dbReference>
<evidence type="ECO:0000256" key="1">
    <source>
        <dbReference type="ARBA" id="ARBA00001231"/>
    </source>
</evidence>
<dbReference type="EC" id="3.2.1.52" evidence="3"/>
<proteinExistence type="inferred from homology"/>
<dbReference type="PANTHER" id="PTHR30480:SF13">
    <property type="entry name" value="BETA-HEXOSAMINIDASE"/>
    <property type="match status" value="1"/>
</dbReference>
<organism evidence="7 8">
    <name type="scientific">Nitritalea halalkaliphila LW7</name>
    <dbReference type="NCBI Taxonomy" id="1189621"/>
    <lineage>
        <taxon>Bacteria</taxon>
        <taxon>Pseudomonadati</taxon>
        <taxon>Bacteroidota</taxon>
        <taxon>Cytophagia</taxon>
        <taxon>Cytophagales</taxon>
        <taxon>Cyclobacteriaceae</taxon>
        <taxon>Nitritalea</taxon>
    </lineage>
</organism>
<feature type="domain" description="Glycoside hydrolase family 3 N-terminal" evidence="6">
    <location>
        <begin position="9"/>
        <end position="339"/>
    </location>
</feature>
<reference evidence="7 8" key="1">
    <citation type="submission" date="2012-05" db="EMBL/GenBank/DDBJ databases">
        <title>Genome sequence of Nitritalea halalkaliphila LW7.</title>
        <authorList>
            <person name="Jangir P.K."/>
            <person name="Singh A."/>
            <person name="Shivaji S."/>
            <person name="Sharma R."/>
        </authorList>
    </citation>
    <scope>NUCLEOTIDE SEQUENCE [LARGE SCALE GENOMIC DNA]</scope>
    <source>
        <strain evidence="7 8">LW7</strain>
    </source>
</reference>
<evidence type="ECO:0000259" key="6">
    <source>
        <dbReference type="Pfam" id="PF00933"/>
    </source>
</evidence>
<comment type="caution">
    <text evidence="7">The sequence shown here is derived from an EMBL/GenBank/DDBJ whole genome shotgun (WGS) entry which is preliminary data.</text>
</comment>
<dbReference type="GO" id="GO:0009254">
    <property type="term" value="P:peptidoglycan turnover"/>
    <property type="evidence" value="ECO:0007669"/>
    <property type="project" value="TreeGrafter"/>
</dbReference>
<dbReference type="Proteomes" id="UP000005551">
    <property type="component" value="Unassembled WGS sequence"/>
</dbReference>
<evidence type="ECO:0000256" key="5">
    <source>
        <dbReference type="ARBA" id="ARBA00023295"/>
    </source>
</evidence>
<evidence type="ECO:0000256" key="4">
    <source>
        <dbReference type="ARBA" id="ARBA00022801"/>
    </source>
</evidence>
<keyword evidence="5" id="KW-0326">Glycosidase</keyword>